<keyword evidence="2 5" id="KW-0547">Nucleotide-binding</keyword>
<dbReference type="Gene3D" id="3.30.470.20">
    <property type="entry name" value="ATP-grasp fold, B domain"/>
    <property type="match status" value="1"/>
</dbReference>
<keyword evidence="8" id="KW-1185">Reference proteome</keyword>
<dbReference type="InterPro" id="IPR003135">
    <property type="entry name" value="ATP-grasp_carboxylate-amine"/>
</dbReference>
<dbReference type="GO" id="GO:0016874">
    <property type="term" value="F:ligase activity"/>
    <property type="evidence" value="ECO:0007669"/>
    <property type="project" value="UniProtKB-KW"/>
</dbReference>
<feature type="domain" description="ATP-grasp" evidence="6">
    <location>
        <begin position="119"/>
        <end position="316"/>
    </location>
</feature>
<keyword evidence="1" id="KW-0436">Ligase</keyword>
<dbReference type="Pfam" id="PF02222">
    <property type="entry name" value="ATP-grasp"/>
    <property type="match status" value="1"/>
</dbReference>
<dbReference type="RefSeq" id="WP_183328576.1">
    <property type="nucleotide sequence ID" value="NZ_JACHHK010000004.1"/>
</dbReference>
<organism evidence="7 8">
    <name type="scientific">Catenisphaera adipataccumulans</name>
    <dbReference type="NCBI Taxonomy" id="700500"/>
    <lineage>
        <taxon>Bacteria</taxon>
        <taxon>Bacillati</taxon>
        <taxon>Bacillota</taxon>
        <taxon>Erysipelotrichia</taxon>
        <taxon>Erysipelotrichales</taxon>
        <taxon>Erysipelotrichaceae</taxon>
        <taxon>Catenisphaera</taxon>
    </lineage>
</organism>
<proteinExistence type="predicted"/>
<dbReference type="InterPro" id="IPR011761">
    <property type="entry name" value="ATP-grasp"/>
</dbReference>
<sequence length="412" mass="47452">MTNFVLISPNYPESYWMFARGLKKYGATVLAIVDQPYDSLKPELKEYCDEIYVVKSFYNYDDMVRACGYFTFKYGKIDWIESNNEAWMDLDARLRDDFHVTTGFDHATIREFQSKAAMKKYYQKAGLPTARYTLVESLEQAQAFAREVGYPLVMKPDHGVGASSTYEIESDRELAKIYQLTKQYQMILEEYVEGDVFTIDGIADENGIIRYINSLEYVGNCMDSVVYQLSIGCYTAFQVKQEYRDLAQRVIRAFGIKNRFFHGEYFRLTADKEGLGKKGDVIGLEMNFRPPGGFSPDLMNYAGSLDVYQLWAEVLLTQNASYSKLHRFSAGFAGRRFKLNYRYSLEEIESMFSDEIIDTIYLPPAFASAMGDVAVLALFTSKKQRSRFFDAAMETIDVCQDEERSDVSDRKI</sequence>
<dbReference type="PANTHER" id="PTHR43585:SF2">
    <property type="entry name" value="ATP-GRASP ENZYME FSQD"/>
    <property type="match status" value="1"/>
</dbReference>
<dbReference type="InterPro" id="IPR052032">
    <property type="entry name" value="ATP-dep_AA_Ligase"/>
</dbReference>
<protein>
    <recommendedName>
        <fullName evidence="6">ATP-grasp domain-containing protein</fullName>
    </recommendedName>
</protein>
<evidence type="ECO:0000256" key="1">
    <source>
        <dbReference type="ARBA" id="ARBA00022598"/>
    </source>
</evidence>
<dbReference type="PROSITE" id="PS50975">
    <property type="entry name" value="ATP_GRASP"/>
    <property type="match status" value="1"/>
</dbReference>
<dbReference type="EMBL" id="JACHHK010000004">
    <property type="protein sequence ID" value="MBB5183280.1"/>
    <property type="molecule type" value="Genomic_DNA"/>
</dbReference>
<evidence type="ECO:0000256" key="4">
    <source>
        <dbReference type="ARBA" id="ARBA00022840"/>
    </source>
</evidence>
<dbReference type="GO" id="GO:0006164">
    <property type="term" value="P:purine nucleotide biosynthetic process"/>
    <property type="evidence" value="ECO:0007669"/>
    <property type="project" value="UniProtKB-KW"/>
</dbReference>
<evidence type="ECO:0000256" key="2">
    <source>
        <dbReference type="ARBA" id="ARBA00022741"/>
    </source>
</evidence>
<comment type="caution">
    <text evidence="7">The sequence shown here is derived from an EMBL/GenBank/DDBJ whole genome shotgun (WGS) entry which is preliminary data.</text>
</comment>
<evidence type="ECO:0000313" key="8">
    <source>
        <dbReference type="Proteomes" id="UP000539953"/>
    </source>
</evidence>
<dbReference type="AlphaFoldDB" id="A0A7W8FX35"/>
<reference evidence="7 8" key="1">
    <citation type="submission" date="2020-08" db="EMBL/GenBank/DDBJ databases">
        <title>Genomic Encyclopedia of Type Strains, Phase IV (KMG-IV): sequencing the most valuable type-strain genomes for metagenomic binning, comparative biology and taxonomic classification.</title>
        <authorList>
            <person name="Goeker M."/>
        </authorList>
    </citation>
    <scope>NUCLEOTIDE SEQUENCE [LARGE SCALE GENOMIC DNA]</scope>
    <source>
        <strain evidence="7 8">DSM 25799</strain>
    </source>
</reference>
<evidence type="ECO:0000313" key="7">
    <source>
        <dbReference type="EMBL" id="MBB5183280.1"/>
    </source>
</evidence>
<dbReference type="GO" id="GO:0046872">
    <property type="term" value="F:metal ion binding"/>
    <property type="evidence" value="ECO:0007669"/>
    <property type="project" value="InterPro"/>
</dbReference>
<dbReference type="PANTHER" id="PTHR43585">
    <property type="entry name" value="FUMIPYRROLE BIOSYNTHESIS PROTEIN C"/>
    <property type="match status" value="1"/>
</dbReference>
<dbReference type="SUPFAM" id="SSF56059">
    <property type="entry name" value="Glutathione synthetase ATP-binding domain-like"/>
    <property type="match status" value="1"/>
</dbReference>
<dbReference type="Proteomes" id="UP000539953">
    <property type="component" value="Unassembled WGS sequence"/>
</dbReference>
<dbReference type="GO" id="GO:0005524">
    <property type="term" value="F:ATP binding"/>
    <property type="evidence" value="ECO:0007669"/>
    <property type="project" value="UniProtKB-UniRule"/>
</dbReference>
<keyword evidence="4 5" id="KW-0067">ATP-binding</keyword>
<evidence type="ECO:0000256" key="5">
    <source>
        <dbReference type="PROSITE-ProRule" id="PRU00409"/>
    </source>
</evidence>
<name>A0A7W8FX35_9FIRM</name>
<dbReference type="Gene3D" id="3.30.1490.20">
    <property type="entry name" value="ATP-grasp fold, A domain"/>
    <property type="match status" value="1"/>
</dbReference>
<dbReference type="InterPro" id="IPR013815">
    <property type="entry name" value="ATP_grasp_subdomain_1"/>
</dbReference>
<accession>A0A7W8FX35</accession>
<keyword evidence="3" id="KW-0658">Purine biosynthesis</keyword>
<gene>
    <name evidence="7" type="ORF">HNQ47_001301</name>
</gene>
<evidence type="ECO:0000259" key="6">
    <source>
        <dbReference type="PROSITE" id="PS50975"/>
    </source>
</evidence>
<dbReference type="Gene3D" id="3.40.50.20">
    <property type="match status" value="1"/>
</dbReference>
<evidence type="ECO:0000256" key="3">
    <source>
        <dbReference type="ARBA" id="ARBA00022755"/>
    </source>
</evidence>